<dbReference type="SUPFAM" id="SSF53187">
    <property type="entry name" value="Zn-dependent exopeptidases"/>
    <property type="match status" value="1"/>
</dbReference>
<feature type="domain" description="Peptidase M28" evidence="1">
    <location>
        <begin position="340"/>
        <end position="606"/>
    </location>
</feature>
<dbReference type="EMBL" id="JAUTAS010000001">
    <property type="protein sequence ID" value="MDQ1107702.1"/>
    <property type="molecule type" value="Genomic_DNA"/>
</dbReference>
<name>A0AAP5E934_9GAMM</name>
<dbReference type="PANTHER" id="PTHR12147:SF26">
    <property type="entry name" value="PEPTIDASE M28 DOMAIN-CONTAINING PROTEIN"/>
    <property type="match status" value="1"/>
</dbReference>
<protein>
    <recommendedName>
        <fullName evidence="1">Peptidase M28 domain-containing protein</fullName>
    </recommendedName>
</protein>
<comment type="caution">
    <text evidence="2">The sequence shown here is derived from an EMBL/GenBank/DDBJ whole genome shotgun (WGS) entry which is preliminary data.</text>
</comment>
<evidence type="ECO:0000313" key="3">
    <source>
        <dbReference type="Proteomes" id="UP001226084"/>
    </source>
</evidence>
<dbReference type="Proteomes" id="UP001226084">
    <property type="component" value="Unassembled WGS sequence"/>
</dbReference>
<dbReference type="GO" id="GO:0006508">
    <property type="term" value="P:proteolysis"/>
    <property type="evidence" value="ECO:0007669"/>
    <property type="project" value="InterPro"/>
</dbReference>
<evidence type="ECO:0000259" key="1">
    <source>
        <dbReference type="Pfam" id="PF04389"/>
    </source>
</evidence>
<dbReference type="Gene3D" id="3.40.630.10">
    <property type="entry name" value="Zn peptidases"/>
    <property type="match status" value="1"/>
</dbReference>
<dbReference type="RefSeq" id="WP_307106487.1">
    <property type="nucleotide sequence ID" value="NZ_JAUTAS010000001.1"/>
</dbReference>
<dbReference type="Pfam" id="PF04389">
    <property type="entry name" value="Peptidase_M28"/>
    <property type="match status" value="1"/>
</dbReference>
<accession>A0AAP5E934</accession>
<reference evidence="2" key="1">
    <citation type="submission" date="2023-07" db="EMBL/GenBank/DDBJ databases">
        <title>Functional and genomic diversity of the sorghum phyllosphere microbiome.</title>
        <authorList>
            <person name="Shade A."/>
        </authorList>
    </citation>
    <scope>NUCLEOTIDE SEQUENCE</scope>
    <source>
        <strain evidence="2">SORGH_AS_0457</strain>
    </source>
</reference>
<sequence length="628" mass="66385">MPLDISLVRRAQGEFNNRIAQPRGVQALPGRMGPLTVRNGQQWLVAALALSSAMAIGRMPPRGVRAPAGDPTPLPGARAQGGIDHQAVPMLGDAPTAPVVALEHIANGATLGCIASPRHCPQTLAASLLTFGALTASTLGGGALGYAFGRFNAPAAGSEASRESSASLPQSLYALLPDEQRMQLLQIVRDCGTDAAACTAPAIRSLLRELPDATRRQIMVTLGVARHAETHTHGGWPAGADAAALAPMLSWVDWAADLLGSVVSPAQACFQLDLEQIAQATLDAQQPGMTGAQREVAANIARFDTLRALLRRDGHTLHQLPFSGSTRDSFGFDQTYNGCNLMLEFSGAGTPRRTLMVLAHGDMTGAREGSSGASDNGTGLATLLALARKLGAATLPDGVRVQLLVSDLEEHGMLGAKAFVEQCLAQASCPDVALNLDMTGRGDGMTLSGSDRHHLYMDGDSRALQPPPAPVTAAEAQLRGLLEAAAGEVGLTVHDSAGWVMQSDHIPFQRDGVPALGMNLADAADITLERDMQQARTRLWLANAEVDWSRLEHYLNGTLGPDETQAMETRMDAMEHAMHTYKALPLSRAMANIHNRHDQLDQVDPRRAMAALAVIENALDAWLHAPAP</sequence>
<dbReference type="GO" id="GO:0008235">
    <property type="term" value="F:metalloexopeptidase activity"/>
    <property type="evidence" value="ECO:0007669"/>
    <property type="project" value="InterPro"/>
</dbReference>
<proteinExistence type="predicted"/>
<evidence type="ECO:0000313" key="2">
    <source>
        <dbReference type="EMBL" id="MDQ1107702.1"/>
    </source>
</evidence>
<dbReference type="InterPro" id="IPR045175">
    <property type="entry name" value="M28_fam"/>
</dbReference>
<gene>
    <name evidence="2" type="ORF">QE424_000861</name>
</gene>
<dbReference type="AlphaFoldDB" id="A0AAP5E934"/>
<organism evidence="2 3">
    <name type="scientific">Stenotrophomonas rhizophila</name>
    <dbReference type="NCBI Taxonomy" id="216778"/>
    <lineage>
        <taxon>Bacteria</taxon>
        <taxon>Pseudomonadati</taxon>
        <taxon>Pseudomonadota</taxon>
        <taxon>Gammaproteobacteria</taxon>
        <taxon>Lysobacterales</taxon>
        <taxon>Lysobacteraceae</taxon>
        <taxon>Stenotrophomonas</taxon>
    </lineage>
</organism>
<dbReference type="PANTHER" id="PTHR12147">
    <property type="entry name" value="METALLOPEPTIDASE M28 FAMILY MEMBER"/>
    <property type="match status" value="1"/>
</dbReference>
<dbReference type="InterPro" id="IPR007484">
    <property type="entry name" value="Peptidase_M28"/>
</dbReference>